<accession>A0A287ASS2</accession>
<name>A0A4X1URU5_PIG</name>
<feature type="region of interest" description="Disordered" evidence="1">
    <location>
        <begin position="47"/>
        <end position="81"/>
    </location>
</feature>
<evidence type="ECO:0000256" key="1">
    <source>
        <dbReference type="SAM" id="MobiDB-lite"/>
    </source>
</evidence>
<reference evidence="2" key="3">
    <citation type="submission" date="2025-08" db="UniProtKB">
        <authorList>
            <consortium name="Ensembl"/>
        </authorList>
    </citation>
    <scope>IDENTIFICATION</scope>
</reference>
<proteinExistence type="predicted"/>
<feature type="compositionally biased region" description="Basic residues" evidence="1">
    <location>
        <begin position="47"/>
        <end position="62"/>
    </location>
</feature>
<evidence type="ECO:0000313" key="3">
    <source>
        <dbReference type="Proteomes" id="UP000008227"/>
    </source>
</evidence>
<reference evidence="2" key="4">
    <citation type="submission" date="2025-09" db="UniProtKB">
        <authorList>
            <consortium name="Ensembl"/>
        </authorList>
    </citation>
    <scope>IDENTIFICATION</scope>
</reference>
<accession>A0A4X1URU5</accession>
<sequence>MPPEKELTLINCTGVQTRQFICSAGQNPLFILATKATPTSRKFMMRKNNNRKAGAKRSRSRRSLWTLAQGASGGIQCSRKR</sequence>
<dbReference type="ExpressionAtlas" id="A0A4X1URU5">
    <property type="expression patterns" value="baseline"/>
</dbReference>
<keyword evidence="3" id="KW-1185">Reference proteome</keyword>
<reference evidence="2" key="2">
    <citation type="journal article" date="2020" name="Gigascience">
        <title>An improved pig reference genome sequence to enable pig genetics and genomics research.</title>
        <authorList>
            <person name="Warr A."/>
            <person name="Affara N."/>
            <person name="Aken B."/>
            <person name="Beiki H."/>
            <person name="Bickhart D.M."/>
            <person name="Billis K."/>
            <person name="Chow W."/>
            <person name="Eory L."/>
            <person name="Finlayson H.A."/>
            <person name="Flicek P."/>
            <person name="Giron C.G."/>
            <person name="Griffin D.K."/>
            <person name="Hall R."/>
            <person name="Hannum G."/>
            <person name="Hourlier T."/>
            <person name="Howe K."/>
            <person name="Hume D.A."/>
            <person name="Izuogu O."/>
            <person name="Kim K."/>
            <person name="Koren S."/>
            <person name="Liu H."/>
            <person name="Manchanda N."/>
            <person name="Martin F.J."/>
            <person name="Nonneman D.J."/>
            <person name="O'Connor R.E."/>
            <person name="Phillippy A.M."/>
            <person name="Rohrer G.A."/>
            <person name="Rosen B.D."/>
            <person name="Rund L.A."/>
            <person name="Sargent C.A."/>
            <person name="Schook L.B."/>
            <person name="Schroeder S.G."/>
            <person name="Schwartz A.S."/>
            <person name="Skinner B.M."/>
            <person name="Talbot R."/>
            <person name="Tseng E."/>
            <person name="Tuggle C.K."/>
            <person name="Watson M."/>
            <person name="Smith T.P.L."/>
            <person name="Archibald A.L."/>
        </authorList>
    </citation>
    <scope>NUCLEOTIDE SEQUENCE [LARGE SCALE GENOMIC DNA]</scope>
    <source>
        <strain evidence="2">Duroc</strain>
    </source>
</reference>
<dbReference type="GeneTree" id="ENSGT00390000010780"/>
<dbReference type="Ensembl" id="ENSSSCT00000065230.2">
    <property type="protein sequence ID" value="ENSSSCP00000046943.2"/>
    <property type="gene ID" value="ENSSSCG00000032809.2"/>
</dbReference>
<organism evidence="2 3">
    <name type="scientific">Sus scrofa</name>
    <name type="common">Pig</name>
    <dbReference type="NCBI Taxonomy" id="9823"/>
    <lineage>
        <taxon>Eukaryota</taxon>
        <taxon>Metazoa</taxon>
        <taxon>Chordata</taxon>
        <taxon>Craniata</taxon>
        <taxon>Vertebrata</taxon>
        <taxon>Euteleostomi</taxon>
        <taxon>Mammalia</taxon>
        <taxon>Eutheria</taxon>
        <taxon>Laurasiatheria</taxon>
        <taxon>Artiodactyla</taxon>
        <taxon>Suina</taxon>
        <taxon>Suidae</taxon>
        <taxon>Sus</taxon>
    </lineage>
</organism>
<evidence type="ECO:0000313" key="2">
    <source>
        <dbReference type="Ensembl" id="ENSSSCP00000046943.2"/>
    </source>
</evidence>
<protein>
    <submittedName>
        <fullName evidence="2">Uncharacterized protein</fullName>
    </submittedName>
</protein>
<reference evidence="3" key="1">
    <citation type="submission" date="2009-11" db="EMBL/GenBank/DDBJ databases">
        <authorList>
            <consortium name="Porcine genome sequencing project"/>
        </authorList>
    </citation>
    <scope>NUCLEOTIDE SEQUENCE [LARGE SCALE GENOMIC DNA]</scope>
    <source>
        <strain evidence="3">Duroc</strain>
    </source>
</reference>
<dbReference type="Proteomes" id="UP000008227">
    <property type="component" value="Chromosome 14"/>
</dbReference>
<dbReference type="AlphaFoldDB" id="A0A4X1URU5"/>